<gene>
    <name evidence="1" type="ORF">M436DRAFT_79248</name>
</gene>
<evidence type="ECO:0000313" key="1">
    <source>
        <dbReference type="EMBL" id="KEQ75982.1"/>
    </source>
</evidence>
<organism evidence="1 2">
    <name type="scientific">Aureobasidium namibiae CBS 147.97</name>
    <dbReference type="NCBI Taxonomy" id="1043004"/>
    <lineage>
        <taxon>Eukaryota</taxon>
        <taxon>Fungi</taxon>
        <taxon>Dikarya</taxon>
        <taxon>Ascomycota</taxon>
        <taxon>Pezizomycotina</taxon>
        <taxon>Dothideomycetes</taxon>
        <taxon>Dothideomycetidae</taxon>
        <taxon>Dothideales</taxon>
        <taxon>Saccotheciaceae</taxon>
        <taxon>Aureobasidium</taxon>
    </lineage>
</organism>
<proteinExistence type="predicted"/>
<dbReference type="GeneID" id="25416397"/>
<dbReference type="AlphaFoldDB" id="A0A074X1S0"/>
<protein>
    <submittedName>
        <fullName evidence="1">Uncharacterized protein</fullName>
    </submittedName>
</protein>
<reference evidence="1 2" key="1">
    <citation type="journal article" date="2014" name="BMC Genomics">
        <title>Genome sequencing of four Aureobasidium pullulans varieties: biotechnological potential, stress tolerance, and description of new species.</title>
        <authorList>
            <person name="Gostin Ar C."/>
            <person name="Ohm R.A."/>
            <person name="Kogej T."/>
            <person name="Sonjak S."/>
            <person name="Turk M."/>
            <person name="Zajc J."/>
            <person name="Zalar P."/>
            <person name="Grube M."/>
            <person name="Sun H."/>
            <person name="Han J."/>
            <person name="Sharma A."/>
            <person name="Chiniquy J."/>
            <person name="Ngan C.Y."/>
            <person name="Lipzen A."/>
            <person name="Barry K."/>
            <person name="Grigoriev I.V."/>
            <person name="Gunde-Cimerman N."/>
        </authorList>
    </citation>
    <scope>NUCLEOTIDE SEQUENCE [LARGE SCALE GENOMIC DNA]</scope>
    <source>
        <strain evidence="1 2">CBS 147.97</strain>
    </source>
</reference>
<evidence type="ECO:0000313" key="2">
    <source>
        <dbReference type="Proteomes" id="UP000027730"/>
    </source>
</evidence>
<dbReference type="Proteomes" id="UP000027730">
    <property type="component" value="Unassembled WGS sequence"/>
</dbReference>
<sequence length="161" mass="17709">MARGPFRIRDATIDEPSTVLQTVTGIKTSLDKIKSTPAVSTPDSSTSGDIPAESKTATLPVCKELIAVGLENILEDILEKLLELSTQGDVAAGIVFRFFEDHCDDKATMGEFGPILWKAVDENPEFICEFTTRTRKMAIDFFTRKSHEVLAEGLVEKLSNM</sequence>
<dbReference type="EMBL" id="KL584704">
    <property type="protein sequence ID" value="KEQ75982.1"/>
    <property type="molecule type" value="Genomic_DNA"/>
</dbReference>
<dbReference type="HOGENOM" id="CLU_1643358_0_0_1"/>
<keyword evidence="2" id="KW-1185">Reference proteome</keyword>
<name>A0A074X1S0_9PEZI</name>
<dbReference type="RefSeq" id="XP_013430478.1">
    <property type="nucleotide sequence ID" value="XM_013575024.1"/>
</dbReference>
<accession>A0A074X1S0</accession>